<gene>
    <name evidence="1" type="ORF">P5673_020139</name>
</gene>
<protein>
    <submittedName>
        <fullName evidence="1">Uncharacterized protein</fullName>
    </submittedName>
</protein>
<sequence>MHKNNNNNEKLINLQEKFICMDNFHTSPMTSTLTKNRTIAGARRKHFCMETHCLERENVFTSLRGKLVWFFQKVQSIYLWWHLMQEMGIGGIQSS</sequence>
<comment type="caution">
    <text evidence="1">The sequence shown here is derived from an EMBL/GenBank/DDBJ whole genome shotgun (WGS) entry which is preliminary data.</text>
</comment>
<evidence type="ECO:0000313" key="1">
    <source>
        <dbReference type="EMBL" id="KAK2557773.1"/>
    </source>
</evidence>
<accession>A0AAD9QAR2</accession>
<reference evidence="1" key="1">
    <citation type="journal article" date="2023" name="G3 (Bethesda)">
        <title>Whole genome assembly and annotation of the endangered Caribbean coral Acropora cervicornis.</title>
        <authorList>
            <person name="Selwyn J.D."/>
            <person name="Vollmer S.V."/>
        </authorList>
    </citation>
    <scope>NUCLEOTIDE SEQUENCE</scope>
    <source>
        <strain evidence="1">K2</strain>
    </source>
</reference>
<keyword evidence="2" id="KW-1185">Reference proteome</keyword>
<dbReference type="AlphaFoldDB" id="A0AAD9QAR2"/>
<organism evidence="1 2">
    <name type="scientific">Acropora cervicornis</name>
    <name type="common">Staghorn coral</name>
    <dbReference type="NCBI Taxonomy" id="6130"/>
    <lineage>
        <taxon>Eukaryota</taxon>
        <taxon>Metazoa</taxon>
        <taxon>Cnidaria</taxon>
        <taxon>Anthozoa</taxon>
        <taxon>Hexacorallia</taxon>
        <taxon>Scleractinia</taxon>
        <taxon>Astrocoeniina</taxon>
        <taxon>Acroporidae</taxon>
        <taxon>Acropora</taxon>
    </lineage>
</organism>
<dbReference type="EMBL" id="JARQWQ010000048">
    <property type="protein sequence ID" value="KAK2557773.1"/>
    <property type="molecule type" value="Genomic_DNA"/>
</dbReference>
<reference evidence="1" key="2">
    <citation type="journal article" date="2023" name="Science">
        <title>Genomic signatures of disease resistance in endangered staghorn corals.</title>
        <authorList>
            <person name="Vollmer S.V."/>
            <person name="Selwyn J.D."/>
            <person name="Despard B.A."/>
            <person name="Roesel C.L."/>
        </authorList>
    </citation>
    <scope>NUCLEOTIDE SEQUENCE</scope>
    <source>
        <strain evidence="1">K2</strain>
    </source>
</reference>
<name>A0AAD9QAR2_ACRCE</name>
<evidence type="ECO:0000313" key="2">
    <source>
        <dbReference type="Proteomes" id="UP001249851"/>
    </source>
</evidence>
<dbReference type="Proteomes" id="UP001249851">
    <property type="component" value="Unassembled WGS sequence"/>
</dbReference>
<proteinExistence type="predicted"/>